<comment type="similarity">
    <text evidence="4 16">Belongs to the ATP phosphoribosyltransferase family. Short subfamily.</text>
</comment>
<evidence type="ECO:0000256" key="10">
    <source>
        <dbReference type="ARBA" id="ARBA00022676"/>
    </source>
</evidence>
<evidence type="ECO:0000256" key="15">
    <source>
        <dbReference type="ARBA" id="ARBA00024861"/>
    </source>
</evidence>
<evidence type="ECO:0000256" key="1">
    <source>
        <dbReference type="ARBA" id="ARBA00000915"/>
    </source>
</evidence>
<dbReference type="STRING" id="1503.CLPU_1c03370"/>
<dbReference type="SUPFAM" id="SSF53850">
    <property type="entry name" value="Periplasmic binding protein-like II"/>
    <property type="match status" value="1"/>
</dbReference>
<dbReference type="AlphaFoldDB" id="A0A0L0WFA9"/>
<dbReference type="GO" id="GO:0005524">
    <property type="term" value="F:ATP binding"/>
    <property type="evidence" value="ECO:0007669"/>
    <property type="project" value="UniProtKB-KW"/>
</dbReference>
<evidence type="ECO:0000256" key="5">
    <source>
        <dbReference type="ARBA" id="ARBA00011496"/>
    </source>
</evidence>
<evidence type="ECO:0000313" key="19">
    <source>
        <dbReference type="Proteomes" id="UP000037267"/>
    </source>
</evidence>
<keyword evidence="13 16" id="KW-0067">ATP-binding</keyword>
<dbReference type="PROSITE" id="PS01316">
    <property type="entry name" value="ATP_P_PHORIBOSYLTR"/>
    <property type="match status" value="1"/>
</dbReference>
<dbReference type="PATRIC" id="fig|1503.3.peg.1213"/>
<dbReference type="OrthoDB" id="9801867at2"/>
<dbReference type="GO" id="GO:0005737">
    <property type="term" value="C:cytoplasm"/>
    <property type="evidence" value="ECO:0007669"/>
    <property type="project" value="UniProtKB-SubCell"/>
</dbReference>
<dbReference type="FunFam" id="3.40.190.10:FF:000011">
    <property type="entry name" value="ATP phosphoribosyltransferase"/>
    <property type="match status" value="1"/>
</dbReference>
<evidence type="ECO:0000256" key="3">
    <source>
        <dbReference type="ARBA" id="ARBA00004667"/>
    </source>
</evidence>
<evidence type="ECO:0000256" key="12">
    <source>
        <dbReference type="ARBA" id="ARBA00022741"/>
    </source>
</evidence>
<dbReference type="InterPro" id="IPR018198">
    <property type="entry name" value="ATP_PRibTrfase_CS"/>
</dbReference>
<comment type="subunit">
    <text evidence="5 16">Heteromultimer composed of HisG and HisZ subunits.</text>
</comment>
<dbReference type="GO" id="GO:0003879">
    <property type="term" value="F:ATP phosphoribosyltransferase activity"/>
    <property type="evidence" value="ECO:0007669"/>
    <property type="project" value="UniProtKB-UniRule"/>
</dbReference>
<evidence type="ECO:0000256" key="14">
    <source>
        <dbReference type="ARBA" id="ARBA00023102"/>
    </source>
</evidence>
<dbReference type="InterPro" id="IPR013820">
    <property type="entry name" value="ATP_PRibTrfase_cat"/>
</dbReference>
<keyword evidence="14 16" id="KW-0368">Histidine biosynthesis</keyword>
<dbReference type="Pfam" id="PF01634">
    <property type="entry name" value="HisG"/>
    <property type="match status" value="1"/>
</dbReference>
<comment type="pathway">
    <text evidence="3 16">Amino-acid biosynthesis; L-histidine biosynthesis; L-histidine from 5-phospho-alpha-D-ribose 1-diphosphate: step 1/9.</text>
</comment>
<dbReference type="UniPathway" id="UPA00031">
    <property type="reaction ID" value="UER00006"/>
</dbReference>
<organism evidence="18 19">
    <name type="scientific">Gottschalkia purinilytica</name>
    <name type="common">Clostridium purinilyticum</name>
    <dbReference type="NCBI Taxonomy" id="1503"/>
    <lineage>
        <taxon>Bacteria</taxon>
        <taxon>Bacillati</taxon>
        <taxon>Bacillota</taxon>
        <taxon>Tissierellia</taxon>
        <taxon>Tissierellales</taxon>
        <taxon>Gottschalkiaceae</taxon>
        <taxon>Gottschalkia</taxon>
    </lineage>
</organism>
<dbReference type="RefSeq" id="WP_050353894.1">
    <property type="nucleotide sequence ID" value="NZ_LGSS01000001.1"/>
</dbReference>
<keyword evidence="12 16" id="KW-0547">Nucleotide-binding</keyword>
<dbReference type="Proteomes" id="UP000037267">
    <property type="component" value="Unassembled WGS sequence"/>
</dbReference>
<keyword evidence="19" id="KW-1185">Reference proteome</keyword>
<evidence type="ECO:0000256" key="4">
    <source>
        <dbReference type="ARBA" id="ARBA00009489"/>
    </source>
</evidence>
<dbReference type="CDD" id="cd13595">
    <property type="entry name" value="PBP2_HisGs"/>
    <property type="match status" value="1"/>
</dbReference>
<evidence type="ECO:0000256" key="8">
    <source>
        <dbReference type="ARBA" id="ARBA00022490"/>
    </source>
</evidence>
<comment type="domain">
    <text evidence="16">Lacks the C-terminal regulatory region which is replaced by HisZ.</text>
</comment>
<dbReference type="HAMAP" id="MF_01018">
    <property type="entry name" value="HisG_Short"/>
    <property type="match status" value="1"/>
</dbReference>
<gene>
    <name evidence="16 18" type="primary">hisG</name>
    <name evidence="18" type="ORF">CLPU_1c03370</name>
</gene>
<dbReference type="InterPro" id="IPR001348">
    <property type="entry name" value="ATP_PRibTrfase_HisG"/>
</dbReference>
<keyword evidence="10 16" id="KW-0328">Glycosyltransferase</keyword>
<keyword evidence="8 16" id="KW-0963">Cytoplasm</keyword>
<protein>
    <recommendedName>
        <fullName evidence="7 16">ATP phosphoribosyltransferase</fullName>
        <shortName evidence="16">ATP-PRT</shortName>
        <shortName evidence="16">ATP-PRTase</shortName>
        <ecNumber evidence="6 16">2.4.2.17</ecNumber>
    </recommendedName>
</protein>
<dbReference type="PANTHER" id="PTHR21403">
    <property type="entry name" value="ATP PHOSPHORIBOSYLTRANSFERASE ATP-PRTASE"/>
    <property type="match status" value="1"/>
</dbReference>
<evidence type="ECO:0000256" key="9">
    <source>
        <dbReference type="ARBA" id="ARBA00022605"/>
    </source>
</evidence>
<evidence type="ECO:0000256" key="2">
    <source>
        <dbReference type="ARBA" id="ARBA00004496"/>
    </source>
</evidence>
<comment type="function">
    <text evidence="15 16">Catalyzes the condensation of ATP and 5-phosphoribose 1-diphosphate to form N'-(5'-phosphoribosyl)-ATP (PR-ATP). Has a crucial role in the pathway because the rate of histidine biosynthesis seems to be controlled primarily by regulation of HisG enzymatic activity.</text>
</comment>
<evidence type="ECO:0000256" key="6">
    <source>
        <dbReference type="ARBA" id="ARBA00011946"/>
    </source>
</evidence>
<dbReference type="EC" id="2.4.2.17" evidence="6 16"/>
<dbReference type="NCBIfam" id="TIGR00070">
    <property type="entry name" value="hisG"/>
    <property type="match status" value="1"/>
</dbReference>
<dbReference type="PANTHER" id="PTHR21403:SF8">
    <property type="entry name" value="ATP PHOSPHORIBOSYLTRANSFERASE"/>
    <property type="match status" value="1"/>
</dbReference>
<reference evidence="19" key="1">
    <citation type="submission" date="2015-07" db="EMBL/GenBank/DDBJ databases">
        <title>Draft genome sequence of the purine-degrading Gottschalkia purinilyticum DSM 1384 (formerly Clostridium purinilyticum).</title>
        <authorList>
            <person name="Poehlein A."/>
            <person name="Schiel-Bengelsdorf B."/>
            <person name="Bengelsdorf F.R."/>
            <person name="Daniel R."/>
            <person name="Duerre P."/>
        </authorList>
    </citation>
    <scope>NUCLEOTIDE SEQUENCE [LARGE SCALE GENOMIC DNA]</scope>
    <source>
        <strain evidence="19">DSM 1384</strain>
    </source>
</reference>
<comment type="subcellular location">
    <subcellularLocation>
        <location evidence="2 16">Cytoplasm</location>
    </subcellularLocation>
</comment>
<keyword evidence="11 16" id="KW-0808">Transferase</keyword>
<evidence type="ECO:0000313" key="18">
    <source>
        <dbReference type="EMBL" id="KNF10172.1"/>
    </source>
</evidence>
<proteinExistence type="inferred from homology"/>
<evidence type="ECO:0000256" key="13">
    <source>
        <dbReference type="ARBA" id="ARBA00022840"/>
    </source>
</evidence>
<dbReference type="GO" id="GO:0000105">
    <property type="term" value="P:L-histidine biosynthetic process"/>
    <property type="evidence" value="ECO:0007669"/>
    <property type="project" value="UniProtKB-UniRule"/>
</dbReference>
<comment type="caution">
    <text evidence="18">The sequence shown here is derived from an EMBL/GenBank/DDBJ whole genome shotgun (WGS) entry which is preliminary data.</text>
</comment>
<evidence type="ECO:0000256" key="7">
    <source>
        <dbReference type="ARBA" id="ARBA00020998"/>
    </source>
</evidence>
<name>A0A0L0WFA9_GOTPU</name>
<evidence type="ECO:0000259" key="17">
    <source>
        <dbReference type="Pfam" id="PF01634"/>
    </source>
</evidence>
<sequence length="211" mass="23663">MDYLNIAIAKGRLGDKGYELLKKLGLECKEFEEESRKLILTSEENKVRYVLVKAVDVPIYVERGAVDLGIVGKDTIMEEERNFYEIADLNFGKCKFAVASLKDYKMNTSKPIIVATKYPNVAKKYFASTGRQIDVIKLNGSVELAPLIGLSDVIVDIVETGRTLKDNGLVILEDMYPVSARLIANKVSFKLKNERIKKIIDGLKQVIGEEI</sequence>
<comment type="catalytic activity">
    <reaction evidence="1 16">
        <text>1-(5-phospho-beta-D-ribosyl)-ATP + diphosphate = 5-phospho-alpha-D-ribose 1-diphosphate + ATP</text>
        <dbReference type="Rhea" id="RHEA:18473"/>
        <dbReference type="ChEBI" id="CHEBI:30616"/>
        <dbReference type="ChEBI" id="CHEBI:33019"/>
        <dbReference type="ChEBI" id="CHEBI:58017"/>
        <dbReference type="ChEBI" id="CHEBI:73183"/>
        <dbReference type="EC" id="2.4.2.17"/>
    </reaction>
</comment>
<dbReference type="EMBL" id="LGSS01000001">
    <property type="protein sequence ID" value="KNF10172.1"/>
    <property type="molecule type" value="Genomic_DNA"/>
</dbReference>
<feature type="domain" description="ATP phosphoribosyltransferase catalytic" evidence="17">
    <location>
        <begin position="53"/>
        <end position="204"/>
    </location>
</feature>
<keyword evidence="9 16" id="KW-0028">Amino-acid biosynthesis</keyword>
<evidence type="ECO:0000256" key="11">
    <source>
        <dbReference type="ARBA" id="ARBA00022679"/>
    </source>
</evidence>
<accession>A0A0L0WFA9</accession>
<dbReference type="Gene3D" id="3.40.190.10">
    <property type="entry name" value="Periplasmic binding protein-like II"/>
    <property type="match status" value="2"/>
</dbReference>
<evidence type="ECO:0000256" key="16">
    <source>
        <dbReference type="HAMAP-Rule" id="MF_01018"/>
    </source>
</evidence>
<dbReference type="InterPro" id="IPR024893">
    <property type="entry name" value="ATP_PRibTrfase_HisG_short"/>
</dbReference>